<feature type="compositionally biased region" description="Pro residues" evidence="1">
    <location>
        <begin position="144"/>
        <end position="159"/>
    </location>
</feature>
<evidence type="ECO:0000313" key="2">
    <source>
        <dbReference type="EMBL" id="MDR7171825.1"/>
    </source>
</evidence>
<gene>
    <name evidence="2" type="ORF">J2W56_005586</name>
</gene>
<dbReference type="Proteomes" id="UP001251217">
    <property type="component" value="Unassembled WGS sequence"/>
</dbReference>
<accession>A0ABU1XMP6</accession>
<evidence type="ECO:0000256" key="1">
    <source>
        <dbReference type="SAM" id="MobiDB-lite"/>
    </source>
</evidence>
<evidence type="ECO:0000313" key="3">
    <source>
        <dbReference type="Proteomes" id="UP001251217"/>
    </source>
</evidence>
<dbReference type="EMBL" id="JAVDWW010000010">
    <property type="protein sequence ID" value="MDR7171825.1"/>
    <property type="molecule type" value="Genomic_DNA"/>
</dbReference>
<sequence>MAMIPTDDLPTPTADVLRRRARAAGLSMNAHIRGELIELAGRRVPLDAVVEFLDAERRGRHDSGIDADAMAVIRDYDLPAQTWSVLARRAGAVGMPLSAYIRQELITSARRTTVYDVALEMLEVQQANQGVVIDMSQTAIRPRVLPPTQPPAPPVPVPGAVPGCR</sequence>
<keyword evidence="3" id="KW-1185">Reference proteome</keyword>
<comment type="caution">
    <text evidence="2">The sequence shown here is derived from an EMBL/GenBank/DDBJ whole genome shotgun (WGS) entry which is preliminary data.</text>
</comment>
<organism evidence="2 3">
    <name type="scientific">Nocardia kruczakiae</name>
    <dbReference type="NCBI Taxonomy" id="261477"/>
    <lineage>
        <taxon>Bacteria</taxon>
        <taxon>Bacillati</taxon>
        <taxon>Actinomycetota</taxon>
        <taxon>Actinomycetes</taxon>
        <taxon>Mycobacteriales</taxon>
        <taxon>Nocardiaceae</taxon>
        <taxon>Nocardia</taxon>
    </lineage>
</organism>
<feature type="region of interest" description="Disordered" evidence="1">
    <location>
        <begin position="144"/>
        <end position="165"/>
    </location>
</feature>
<protein>
    <submittedName>
        <fullName evidence="2">Uncharacterized protein</fullName>
    </submittedName>
</protein>
<reference evidence="2 3" key="1">
    <citation type="submission" date="2023-07" db="EMBL/GenBank/DDBJ databases">
        <title>Sorghum-associated microbial communities from plants grown in Nebraska, USA.</title>
        <authorList>
            <person name="Schachtman D."/>
        </authorList>
    </citation>
    <scope>NUCLEOTIDE SEQUENCE [LARGE SCALE GENOMIC DNA]</scope>
    <source>
        <strain evidence="2 3">4272</strain>
    </source>
</reference>
<proteinExistence type="predicted"/>
<dbReference type="RefSeq" id="WP_310406757.1">
    <property type="nucleotide sequence ID" value="NZ_JAVDWW010000010.1"/>
</dbReference>
<name>A0ABU1XMP6_9NOCA</name>